<dbReference type="Gene3D" id="3.30.1330.10">
    <property type="entry name" value="PurM-like, N-terminal domain"/>
    <property type="match status" value="1"/>
</dbReference>
<dbReference type="SUPFAM" id="SSF56042">
    <property type="entry name" value="PurM C-terminal domain-like"/>
    <property type="match status" value="1"/>
</dbReference>
<dbReference type="Proteomes" id="UP000623172">
    <property type="component" value="Unassembled WGS sequence"/>
</dbReference>
<dbReference type="InterPro" id="IPR011854">
    <property type="entry name" value="HypE"/>
</dbReference>
<evidence type="ECO:0000259" key="2">
    <source>
        <dbReference type="Pfam" id="PF00586"/>
    </source>
</evidence>
<dbReference type="Gene3D" id="3.90.650.10">
    <property type="entry name" value="PurM-like C-terminal domain"/>
    <property type="match status" value="1"/>
</dbReference>
<protein>
    <submittedName>
        <fullName evidence="4">Hydrogenase expression/formation protein HypE</fullName>
    </submittedName>
</protein>
<dbReference type="Pfam" id="PF02769">
    <property type="entry name" value="AIRS_C"/>
    <property type="match status" value="1"/>
</dbReference>
<dbReference type="GO" id="GO:0051604">
    <property type="term" value="P:protein maturation"/>
    <property type="evidence" value="ECO:0007669"/>
    <property type="project" value="TreeGrafter"/>
</dbReference>
<dbReference type="InterPro" id="IPR036921">
    <property type="entry name" value="PurM-like_N_sf"/>
</dbReference>
<evidence type="ECO:0000313" key="4">
    <source>
        <dbReference type="EMBL" id="MBC8531480.1"/>
    </source>
</evidence>
<dbReference type="AlphaFoldDB" id="A0A926D6X6"/>
<evidence type="ECO:0000259" key="3">
    <source>
        <dbReference type="Pfam" id="PF02769"/>
    </source>
</evidence>
<dbReference type="EMBL" id="JACRSR010000002">
    <property type="protein sequence ID" value="MBC8531480.1"/>
    <property type="molecule type" value="Genomic_DNA"/>
</dbReference>
<feature type="domain" description="PurM-like C-terminal" evidence="3">
    <location>
        <begin position="153"/>
        <end position="295"/>
    </location>
</feature>
<proteinExistence type="inferred from homology"/>
<feature type="domain" description="PurM-like N-terminal" evidence="2">
    <location>
        <begin position="37"/>
        <end position="144"/>
    </location>
</feature>
<dbReference type="PANTHER" id="PTHR30303">
    <property type="entry name" value="HYDROGENASE ISOENZYMES FORMATION PROTEIN HYPE"/>
    <property type="match status" value="1"/>
</dbReference>
<comment type="caution">
    <text evidence="4">The sequence shown here is derived from an EMBL/GenBank/DDBJ whole genome shotgun (WGS) entry which is preliminary data.</text>
</comment>
<comment type="similarity">
    <text evidence="1">Belongs to the HypE family.</text>
</comment>
<organism evidence="4 5">
    <name type="scientific">Gehongia tenuis</name>
    <dbReference type="NCBI Taxonomy" id="2763655"/>
    <lineage>
        <taxon>Bacteria</taxon>
        <taxon>Bacillati</taxon>
        <taxon>Bacillota</taxon>
        <taxon>Clostridia</taxon>
        <taxon>Christensenellales</taxon>
        <taxon>Christensenellaceae</taxon>
        <taxon>Gehongia</taxon>
    </lineage>
</organism>
<sequence>MKITLAHGSGGETTRALIDQLFVRQFTNPALDSLGDCARVQGFKRLAVTTDSFVVTPLFFPGGDIGKLSVCGTVNDLAMGLAAPRYLTCGFILEEGLELDALERVAASMAKTARKAGVVVVAGDTKVVEGRGGLYINTAGVGEILADFCPMAPGDAILLSGTLGDHHAAILSSRLNVQNAIESDCAPLHVMVQRLVEGGIRVKALRDVTRGGLATILNELAGTHTLRIEDAALPVSPEVCGLSGLLGLDPLYMANEGKMVAIVDGRDADKALDLLRTSPYGERAVQIGRVTVRNEAPVVLQTALGGSRVLGVLYGEGLPRIC</sequence>
<dbReference type="RefSeq" id="WP_249316070.1">
    <property type="nucleotide sequence ID" value="NZ_JACRSR010000002.1"/>
</dbReference>
<name>A0A926D6X6_9FIRM</name>
<accession>A0A926D6X6</accession>
<dbReference type="CDD" id="cd02197">
    <property type="entry name" value="HypE"/>
    <property type="match status" value="1"/>
</dbReference>
<dbReference type="InterPro" id="IPR036676">
    <property type="entry name" value="PurM-like_C_sf"/>
</dbReference>
<dbReference type="InterPro" id="IPR010918">
    <property type="entry name" value="PurM-like_C_dom"/>
</dbReference>
<dbReference type="Pfam" id="PF00586">
    <property type="entry name" value="AIRS"/>
    <property type="match status" value="1"/>
</dbReference>
<dbReference type="SUPFAM" id="SSF55326">
    <property type="entry name" value="PurM N-terminal domain-like"/>
    <property type="match status" value="1"/>
</dbReference>
<evidence type="ECO:0000256" key="1">
    <source>
        <dbReference type="ARBA" id="ARBA00006243"/>
    </source>
</evidence>
<reference evidence="4" key="1">
    <citation type="submission" date="2020-08" db="EMBL/GenBank/DDBJ databases">
        <title>Genome public.</title>
        <authorList>
            <person name="Liu C."/>
            <person name="Sun Q."/>
        </authorList>
    </citation>
    <scope>NUCLEOTIDE SEQUENCE</scope>
    <source>
        <strain evidence="4">NSJ-53</strain>
    </source>
</reference>
<keyword evidence="5" id="KW-1185">Reference proteome</keyword>
<dbReference type="NCBIfam" id="TIGR02124">
    <property type="entry name" value="hypE"/>
    <property type="match status" value="1"/>
</dbReference>
<dbReference type="PANTHER" id="PTHR30303:SF0">
    <property type="entry name" value="CARBAMOYL DEHYDRATASE HYPE"/>
    <property type="match status" value="1"/>
</dbReference>
<dbReference type="InterPro" id="IPR016188">
    <property type="entry name" value="PurM-like_N"/>
</dbReference>
<gene>
    <name evidence="4" type="primary">hypE</name>
    <name evidence="4" type="ORF">H8696_06415</name>
</gene>
<evidence type="ECO:0000313" key="5">
    <source>
        <dbReference type="Proteomes" id="UP000623172"/>
    </source>
</evidence>
<dbReference type="PIRSF" id="PIRSF005644">
    <property type="entry name" value="Hdrgns_mtr_HypE"/>
    <property type="match status" value="1"/>
</dbReference>